<keyword evidence="3 5" id="KW-1133">Transmembrane helix</keyword>
<feature type="transmembrane region" description="Helical" evidence="5">
    <location>
        <begin position="42"/>
        <end position="66"/>
    </location>
</feature>
<dbReference type="AlphaFoldDB" id="A0A814CDX9"/>
<reference evidence="7" key="1">
    <citation type="submission" date="2021-02" db="EMBL/GenBank/DDBJ databases">
        <authorList>
            <person name="Nowell W R."/>
        </authorList>
    </citation>
    <scope>NUCLEOTIDE SEQUENCE</scope>
</reference>
<dbReference type="Proteomes" id="UP000663864">
    <property type="component" value="Unassembled WGS sequence"/>
</dbReference>
<dbReference type="Proteomes" id="UP000663836">
    <property type="component" value="Unassembled WGS sequence"/>
</dbReference>
<evidence type="ECO:0000256" key="3">
    <source>
        <dbReference type="ARBA" id="ARBA00022989"/>
    </source>
</evidence>
<evidence type="ECO:0000313" key="8">
    <source>
        <dbReference type="EMBL" id="CAF4152624.1"/>
    </source>
</evidence>
<feature type="domain" description="G-protein coupled receptors family 1 profile" evidence="6">
    <location>
        <begin position="26"/>
        <end position="280"/>
    </location>
</feature>
<organism evidence="7 9">
    <name type="scientific">Rotaria sordida</name>
    <dbReference type="NCBI Taxonomy" id="392033"/>
    <lineage>
        <taxon>Eukaryota</taxon>
        <taxon>Metazoa</taxon>
        <taxon>Spiralia</taxon>
        <taxon>Gnathifera</taxon>
        <taxon>Rotifera</taxon>
        <taxon>Eurotatoria</taxon>
        <taxon>Bdelloidea</taxon>
        <taxon>Philodinida</taxon>
        <taxon>Philodinidae</taxon>
        <taxon>Rotaria</taxon>
    </lineage>
</organism>
<feature type="transmembrane region" description="Helical" evidence="5">
    <location>
        <begin position="126"/>
        <end position="147"/>
    </location>
</feature>
<keyword evidence="4 5" id="KW-0472">Membrane</keyword>
<comment type="subcellular location">
    <subcellularLocation>
        <location evidence="1">Membrane</location>
    </subcellularLocation>
</comment>
<dbReference type="GO" id="GO:0004930">
    <property type="term" value="F:G protein-coupled receptor activity"/>
    <property type="evidence" value="ECO:0007669"/>
    <property type="project" value="InterPro"/>
</dbReference>
<feature type="transmembrane region" description="Helical" evidence="5">
    <location>
        <begin position="6"/>
        <end position="30"/>
    </location>
</feature>
<dbReference type="EMBL" id="CAJNOT010000322">
    <property type="protein sequence ID" value="CAF0940747.1"/>
    <property type="molecule type" value="Genomic_DNA"/>
</dbReference>
<feature type="transmembrane region" description="Helical" evidence="5">
    <location>
        <begin position="86"/>
        <end position="105"/>
    </location>
</feature>
<feature type="transmembrane region" description="Helical" evidence="5">
    <location>
        <begin position="178"/>
        <end position="198"/>
    </location>
</feature>
<name>A0A814CDX9_9BILA</name>
<evidence type="ECO:0000256" key="1">
    <source>
        <dbReference type="ARBA" id="ARBA00004370"/>
    </source>
</evidence>
<dbReference type="GO" id="GO:0016020">
    <property type="term" value="C:membrane"/>
    <property type="evidence" value="ECO:0007669"/>
    <property type="project" value="UniProtKB-SubCell"/>
</dbReference>
<evidence type="ECO:0000313" key="7">
    <source>
        <dbReference type="EMBL" id="CAF0940747.1"/>
    </source>
</evidence>
<dbReference type="Pfam" id="PF00001">
    <property type="entry name" value="7tm_1"/>
    <property type="match status" value="1"/>
</dbReference>
<dbReference type="SUPFAM" id="SSF81321">
    <property type="entry name" value="Family A G protein-coupled receptor-like"/>
    <property type="match status" value="1"/>
</dbReference>
<proteinExistence type="predicted"/>
<evidence type="ECO:0000259" key="6">
    <source>
        <dbReference type="PROSITE" id="PS50262"/>
    </source>
</evidence>
<dbReference type="InterPro" id="IPR000276">
    <property type="entry name" value="GPCR_Rhodpsn"/>
</dbReference>
<dbReference type="PANTHER" id="PTHR46641">
    <property type="entry name" value="FMRFAMIDE RECEPTOR-RELATED"/>
    <property type="match status" value="1"/>
</dbReference>
<gene>
    <name evidence="8" type="ORF">JBS370_LOCUS34067</name>
    <name evidence="7" type="ORF">ZHD862_LOCUS9451</name>
</gene>
<evidence type="ECO:0000256" key="5">
    <source>
        <dbReference type="SAM" id="Phobius"/>
    </source>
</evidence>
<keyword evidence="2 5" id="KW-0812">Transmembrane</keyword>
<feature type="transmembrane region" description="Helical" evidence="5">
    <location>
        <begin position="219"/>
        <end position="238"/>
    </location>
</feature>
<dbReference type="InterPro" id="IPR052954">
    <property type="entry name" value="GPCR-Ligand_Int"/>
</dbReference>
<dbReference type="Gene3D" id="1.20.1070.10">
    <property type="entry name" value="Rhodopsin 7-helix transmembrane proteins"/>
    <property type="match status" value="1"/>
</dbReference>
<protein>
    <recommendedName>
        <fullName evidence="6">G-protein coupled receptors family 1 profile domain-containing protein</fullName>
    </recommendedName>
</protein>
<dbReference type="InterPro" id="IPR017452">
    <property type="entry name" value="GPCR_Rhodpsn_7TM"/>
</dbReference>
<sequence length="302" mass="34902">MSSNNALIRSITIYAGFPIFIGGTLGNLLNVRFLWRTRHNPCGFIFLIASFINCIVLFYGLLTRILSIGFNLDWSTTNRIWCKTRLAFTQASTSISLSCICLATIDRFLVSCRQDKYRKLSKLSTARLAVMIIIIFWFGHSVPYLVYAELLPSLTTGLISCSFIPNKEFTNYRMYITLPIYTGLFPSLILVIIGIMTYKNINTLQINRQRQLLQKQLTSMMLMQIPILLFTILPYIAFTEYTLITTTMIKSQDKKNIENLFANIFPLIFYITFACPFFVFFASSKSFRQEAKMFFFMSIIHQ</sequence>
<evidence type="ECO:0000256" key="2">
    <source>
        <dbReference type="ARBA" id="ARBA00022692"/>
    </source>
</evidence>
<evidence type="ECO:0000256" key="4">
    <source>
        <dbReference type="ARBA" id="ARBA00023136"/>
    </source>
</evidence>
<accession>A0A814CDX9</accession>
<dbReference type="PROSITE" id="PS50262">
    <property type="entry name" value="G_PROTEIN_RECEP_F1_2"/>
    <property type="match status" value="1"/>
</dbReference>
<evidence type="ECO:0000313" key="9">
    <source>
        <dbReference type="Proteomes" id="UP000663864"/>
    </source>
</evidence>
<feature type="transmembrane region" description="Helical" evidence="5">
    <location>
        <begin position="260"/>
        <end position="283"/>
    </location>
</feature>
<dbReference type="EMBL" id="CAJOBD010010448">
    <property type="protein sequence ID" value="CAF4152624.1"/>
    <property type="molecule type" value="Genomic_DNA"/>
</dbReference>
<comment type="caution">
    <text evidence="7">The sequence shown here is derived from an EMBL/GenBank/DDBJ whole genome shotgun (WGS) entry which is preliminary data.</text>
</comment>